<dbReference type="PANTHER" id="PTHR43162:SF1">
    <property type="entry name" value="PRESTALK A DIFFERENTIATION PROTEIN A"/>
    <property type="match status" value="1"/>
</dbReference>
<protein>
    <submittedName>
        <fullName evidence="2">NAD(P)H-binding protein</fullName>
    </submittedName>
</protein>
<dbReference type="Pfam" id="PF05368">
    <property type="entry name" value="NmrA"/>
    <property type="match status" value="1"/>
</dbReference>
<accession>A0ABP5RLN6</accession>
<organism evidence="2 3">
    <name type="scientific">Kitasatospora cystarginea</name>
    <dbReference type="NCBI Taxonomy" id="58350"/>
    <lineage>
        <taxon>Bacteria</taxon>
        <taxon>Bacillati</taxon>
        <taxon>Actinomycetota</taxon>
        <taxon>Actinomycetes</taxon>
        <taxon>Kitasatosporales</taxon>
        <taxon>Streptomycetaceae</taxon>
        <taxon>Kitasatospora</taxon>
    </lineage>
</organism>
<feature type="domain" description="NmrA-like" evidence="1">
    <location>
        <begin position="2"/>
        <end position="247"/>
    </location>
</feature>
<reference evidence="3" key="1">
    <citation type="journal article" date="2019" name="Int. J. Syst. Evol. Microbiol.">
        <title>The Global Catalogue of Microorganisms (GCM) 10K type strain sequencing project: providing services to taxonomists for standard genome sequencing and annotation.</title>
        <authorList>
            <consortium name="The Broad Institute Genomics Platform"/>
            <consortium name="The Broad Institute Genome Sequencing Center for Infectious Disease"/>
            <person name="Wu L."/>
            <person name="Ma J."/>
        </authorList>
    </citation>
    <scope>NUCLEOTIDE SEQUENCE [LARGE SCALE GENOMIC DNA]</scope>
    <source>
        <strain evidence="3">JCM 7356</strain>
    </source>
</reference>
<name>A0ABP5RLN6_9ACTN</name>
<dbReference type="InterPro" id="IPR051604">
    <property type="entry name" value="Ergot_Alk_Oxidoreductase"/>
</dbReference>
<comment type="caution">
    <text evidence="2">The sequence shown here is derived from an EMBL/GenBank/DDBJ whole genome shotgun (WGS) entry which is preliminary data.</text>
</comment>
<dbReference type="RefSeq" id="WP_344639560.1">
    <property type="nucleotide sequence ID" value="NZ_BAAATR010000033.1"/>
</dbReference>
<evidence type="ECO:0000259" key="1">
    <source>
        <dbReference type="Pfam" id="PF05368"/>
    </source>
</evidence>
<sequence length="284" mass="29565">MIVVSAATGNIGRHLVDLLLAEGAPVRALTRDPERAGLPAAAETVRADLTDPASLETALAGAEALWLNLAAGGSQAALQVVDAAVKAGVRRIVLNSSLSVTDTTADDEGFISRMHASVERAIQASGVEWTFVRGGMYATNALQWAPGIKAESVVRGPFPEAVAAPVHEADLAAVSARALLDRSGALLGTAPYVTGPEAVTVAEQAAAIGRAIGREVRFETITVEAAADAMASDSFPKEVALQLLGYFGASVGTDPQRTDEVQRITGRPARTFEEWAADHADDFR</sequence>
<dbReference type="EMBL" id="BAAATR010000033">
    <property type="protein sequence ID" value="GAA2266201.1"/>
    <property type="molecule type" value="Genomic_DNA"/>
</dbReference>
<dbReference type="InterPro" id="IPR008030">
    <property type="entry name" value="NmrA-like"/>
</dbReference>
<dbReference type="SUPFAM" id="SSF51735">
    <property type="entry name" value="NAD(P)-binding Rossmann-fold domains"/>
    <property type="match status" value="1"/>
</dbReference>
<gene>
    <name evidence="2" type="ORF">GCM10010430_59000</name>
</gene>
<proteinExistence type="predicted"/>
<keyword evidence="3" id="KW-1185">Reference proteome</keyword>
<dbReference type="InterPro" id="IPR036291">
    <property type="entry name" value="NAD(P)-bd_dom_sf"/>
</dbReference>
<evidence type="ECO:0000313" key="2">
    <source>
        <dbReference type="EMBL" id="GAA2266201.1"/>
    </source>
</evidence>
<dbReference type="Proteomes" id="UP001500305">
    <property type="component" value="Unassembled WGS sequence"/>
</dbReference>
<dbReference type="Gene3D" id="3.40.50.720">
    <property type="entry name" value="NAD(P)-binding Rossmann-like Domain"/>
    <property type="match status" value="1"/>
</dbReference>
<dbReference type="PANTHER" id="PTHR43162">
    <property type="match status" value="1"/>
</dbReference>
<evidence type="ECO:0000313" key="3">
    <source>
        <dbReference type="Proteomes" id="UP001500305"/>
    </source>
</evidence>